<proteinExistence type="predicted"/>
<reference evidence="3 4" key="1">
    <citation type="journal article" date="2013" name="BMC Genomics">
        <title>The genome and transcriptome of the pine saprophyte Ophiostoma piceae, and a comparison with the bark beetle-associated pine pathogen Grosmannia clavigera.</title>
        <authorList>
            <person name="Haridas S."/>
            <person name="Wang Y."/>
            <person name="Lim L."/>
            <person name="Massoumi Alamouti S."/>
            <person name="Jackman S."/>
            <person name="Docking R."/>
            <person name="Robertson G."/>
            <person name="Birol I."/>
            <person name="Bohlmann J."/>
            <person name="Breuil C."/>
        </authorList>
    </citation>
    <scope>NUCLEOTIDE SEQUENCE [LARGE SCALE GENOMIC DNA]</scope>
    <source>
        <strain evidence="3 4">UAMH 11346</strain>
    </source>
</reference>
<evidence type="ECO:0000256" key="1">
    <source>
        <dbReference type="SAM" id="MobiDB-lite"/>
    </source>
</evidence>
<dbReference type="VEuPathDB" id="FungiDB:F503_04046"/>
<organism evidence="3 4">
    <name type="scientific">Ophiostoma piceae (strain UAMH 11346)</name>
    <name type="common">Sap stain fungus</name>
    <dbReference type="NCBI Taxonomy" id="1262450"/>
    <lineage>
        <taxon>Eukaryota</taxon>
        <taxon>Fungi</taxon>
        <taxon>Dikarya</taxon>
        <taxon>Ascomycota</taxon>
        <taxon>Pezizomycotina</taxon>
        <taxon>Sordariomycetes</taxon>
        <taxon>Sordariomycetidae</taxon>
        <taxon>Ophiostomatales</taxon>
        <taxon>Ophiostomataceae</taxon>
        <taxon>Ophiostoma</taxon>
    </lineage>
</organism>
<feature type="compositionally biased region" description="Basic and acidic residues" evidence="1">
    <location>
        <begin position="173"/>
        <end position="186"/>
    </location>
</feature>
<sequence>MADINPPAVVVVVPPRPSLIRRTSAYFHRLSKMYHIRRIVFLVVSFFVVVFVIWLLPNLLNPTPPSRDEKKRDKKWIDSSPYWVDRQACSWFSLCGVHHLRWDDPSVPRHNTTKQHPGGELRRDIELRSLAADDFSDYTWLSRESTGQESWEIAVPDSTSDASEQQQQQSATTKRDQSQSESKPTHPDVPGYVLDYAPLVHLYSGENFWPSHIDEHIKHMVAYTDGEPVQQPENDRLNLDNIYQKLNNITTPLYLTSEVDVESRPEWLHSHDGIPLAFDNDGGSDDNDGINRGGNPDAKNGHDYEQPPQEFSDDTTWHSVDRDHPLERISDPRKLPNPMWGAGMGELKLKARSMGPEDARMRNIRKAATEQVVMGDVKNEGGNKGVTEDGESFTIHGYEPDEGGYSKAPAILVLVDKGSGILDAFWFFFYSYNLGQTVLKVRYGNHVGDWEHSMIRFENGVPRALFLSEHAGGQAYAWDALEKRNATSSTTGLTVERPVIYSAVGSHAMYALPGTHPYVLPFKMLRDETDRGPLWDPAKNNLAYYYDYKHDKHGGGAVEEATMAASAENEGDGLVGKKRPGTKLPSSLVAASKNADASTSWFHFRSPWGDETYELGDARQWRLFGQYHYITGPQGPKFKNLGRNKVCQTKRCRILYSLDAGKKASWYS</sequence>
<feature type="transmembrane region" description="Helical" evidence="2">
    <location>
        <begin position="39"/>
        <end position="57"/>
    </location>
</feature>
<dbReference type="InterPro" id="IPR009291">
    <property type="entry name" value="Vps62"/>
</dbReference>
<keyword evidence="4" id="KW-1185">Reference proteome</keyword>
<dbReference type="OrthoDB" id="188042at2759"/>
<dbReference type="PANTHER" id="PTHR48172">
    <property type="match status" value="1"/>
</dbReference>
<name>S3BQR9_OPHP1</name>
<dbReference type="eggNOG" id="ENOG502RJPB">
    <property type="taxonomic scope" value="Eukaryota"/>
</dbReference>
<feature type="region of interest" description="Disordered" evidence="1">
    <location>
        <begin position="150"/>
        <end position="191"/>
    </location>
</feature>
<evidence type="ECO:0000313" key="4">
    <source>
        <dbReference type="Proteomes" id="UP000016923"/>
    </source>
</evidence>
<feature type="region of interest" description="Disordered" evidence="1">
    <location>
        <begin position="278"/>
        <end position="337"/>
    </location>
</feature>
<dbReference type="OMA" id="FWPGDIA"/>
<feature type="compositionally biased region" description="Basic and acidic residues" evidence="1">
    <location>
        <begin position="315"/>
        <end position="334"/>
    </location>
</feature>
<keyword evidence="2" id="KW-0472">Membrane</keyword>
<evidence type="ECO:0000256" key="2">
    <source>
        <dbReference type="SAM" id="Phobius"/>
    </source>
</evidence>
<keyword evidence="2" id="KW-0812">Transmembrane</keyword>
<feature type="compositionally biased region" description="Low complexity" evidence="1">
    <location>
        <begin position="157"/>
        <end position="172"/>
    </location>
</feature>
<protein>
    <submittedName>
        <fullName evidence="3">Vacuolar protein sorting-associated protein</fullName>
    </submittedName>
</protein>
<dbReference type="AlphaFoldDB" id="S3BQR9"/>
<dbReference type="EMBL" id="KE148175">
    <property type="protein sequence ID" value="EPE02697.1"/>
    <property type="molecule type" value="Genomic_DNA"/>
</dbReference>
<accession>S3BQR9</accession>
<gene>
    <name evidence="3" type="ORF">F503_04046</name>
</gene>
<dbReference type="STRING" id="1262450.S3BQR9"/>
<dbReference type="Pfam" id="PF06101">
    <property type="entry name" value="Vps62"/>
    <property type="match status" value="1"/>
</dbReference>
<keyword evidence="2" id="KW-1133">Transmembrane helix</keyword>
<evidence type="ECO:0000313" key="3">
    <source>
        <dbReference type="EMBL" id="EPE02697.1"/>
    </source>
</evidence>
<dbReference type="HOGENOM" id="CLU_024079_4_0_1"/>
<dbReference type="Proteomes" id="UP000016923">
    <property type="component" value="Unassembled WGS sequence"/>
</dbReference>
<dbReference type="PANTHER" id="PTHR48172:SF2">
    <property type="entry name" value="VACUOLAR PROTEIN SORTING PROTEIN 62"/>
    <property type="match status" value="1"/>
</dbReference>